<dbReference type="PATRIC" id="fig|1265822.4.peg.1629"/>
<name>W7DPE1_9LIST</name>
<dbReference type="AlphaFoldDB" id="W7DPE1"/>
<evidence type="ECO:0000313" key="1">
    <source>
        <dbReference type="EMBL" id="EUJ58534.1"/>
    </source>
</evidence>
<proteinExistence type="predicted"/>
<protein>
    <submittedName>
        <fullName evidence="1">Uncharacterized protein</fullName>
    </submittedName>
</protein>
<gene>
    <name evidence="1" type="ORF">MCOL2_07986</name>
</gene>
<sequence>MGILVSNHEQLDDGTLTDKLVDRATALSEKKSDCLITALPFRYTEARFRSPSKNRPL</sequence>
<comment type="caution">
    <text evidence="1">The sequence shown here is derived from an EMBL/GenBank/DDBJ whole genome shotgun (WGS) entry which is preliminary data.</text>
</comment>
<dbReference type="EMBL" id="AODM01000025">
    <property type="protein sequence ID" value="EUJ58534.1"/>
    <property type="molecule type" value="Genomic_DNA"/>
</dbReference>
<organism evidence="1 2">
    <name type="scientific">Listeria fleischmannii FSL S10-1203</name>
    <dbReference type="NCBI Taxonomy" id="1265822"/>
    <lineage>
        <taxon>Bacteria</taxon>
        <taxon>Bacillati</taxon>
        <taxon>Bacillota</taxon>
        <taxon>Bacilli</taxon>
        <taxon>Bacillales</taxon>
        <taxon>Listeriaceae</taxon>
        <taxon>Listeria</taxon>
    </lineage>
</organism>
<accession>W7DPE1</accession>
<evidence type="ECO:0000313" key="2">
    <source>
        <dbReference type="Proteomes" id="UP000019241"/>
    </source>
</evidence>
<dbReference type="Proteomes" id="UP000019241">
    <property type="component" value="Unassembled WGS sequence"/>
</dbReference>
<reference evidence="1 2" key="1">
    <citation type="submission" date="2012-12" db="EMBL/GenBank/DDBJ databases">
        <title>Novel taxa of Listeriaceae from agricultural environments in the United States.</title>
        <authorList>
            <person name="den Bakker H.C."/>
            <person name="Allred A."/>
            <person name="Warchocki S."/>
            <person name="Wright E.M."/>
            <person name="Burrell A."/>
            <person name="Nightingale K.K."/>
            <person name="Kephart D."/>
            <person name="Wiedmann M."/>
        </authorList>
    </citation>
    <scope>NUCLEOTIDE SEQUENCE [LARGE SCALE GENOMIC DNA]</scope>
    <source>
        <strain evidence="1 2">FSL S10-1203</strain>
    </source>
</reference>